<dbReference type="RefSeq" id="XP_002430378.1">
    <property type="nucleotide sequence ID" value="XM_002430333.1"/>
</dbReference>
<proteinExistence type="inferred from homology"/>
<comment type="similarity">
    <text evidence="1">Belongs to the AVL9 family.</text>
</comment>
<dbReference type="AlphaFoldDB" id="E0VW84"/>
<dbReference type="OrthoDB" id="26278at2759"/>
<dbReference type="Proteomes" id="UP000009046">
    <property type="component" value="Unassembled WGS sequence"/>
</dbReference>
<dbReference type="GO" id="GO:0005737">
    <property type="term" value="C:cytoplasm"/>
    <property type="evidence" value="ECO:0007669"/>
    <property type="project" value="TreeGrafter"/>
</dbReference>
<feature type="compositionally biased region" description="Basic and acidic residues" evidence="2">
    <location>
        <begin position="281"/>
        <end position="302"/>
    </location>
</feature>
<reference evidence="4" key="1">
    <citation type="submission" date="2007-04" db="EMBL/GenBank/DDBJ databases">
        <title>Annotation of Pediculus humanus corporis strain USDA.</title>
        <authorList>
            <person name="Kirkness E."/>
            <person name="Hannick L."/>
            <person name="Hass B."/>
            <person name="Bruggner R."/>
            <person name="Lawson D."/>
            <person name="Bidwell S."/>
            <person name="Joardar V."/>
            <person name="Caler E."/>
            <person name="Walenz B."/>
            <person name="Inman J."/>
            <person name="Schobel S."/>
            <person name="Galinsky K."/>
            <person name="Amedeo P."/>
            <person name="Strausberg R."/>
        </authorList>
    </citation>
    <scope>NUCLEOTIDE SEQUENCE</scope>
    <source>
        <strain evidence="4">USDA</strain>
    </source>
</reference>
<dbReference type="Pfam" id="PF09794">
    <property type="entry name" value="Avl9"/>
    <property type="match status" value="1"/>
</dbReference>
<name>E0VW84_PEDHC</name>
<dbReference type="PROSITE" id="PS50211">
    <property type="entry name" value="DENN"/>
    <property type="match status" value="1"/>
</dbReference>
<dbReference type="PANTHER" id="PTHR31017">
    <property type="entry name" value="LATE SECRETORY PATHWAY PROTEIN AVL9-RELATED"/>
    <property type="match status" value="1"/>
</dbReference>
<reference evidence="5" key="3">
    <citation type="submission" date="2021-02" db="UniProtKB">
        <authorList>
            <consortium name="EnsemblMetazoa"/>
        </authorList>
    </citation>
    <scope>IDENTIFICATION</scope>
    <source>
        <strain evidence="5">USDA</strain>
    </source>
</reference>
<dbReference type="KEGG" id="phu:Phum_PHUM475830"/>
<sequence>MKVLPEPWKSLPSLAMPDGAHNYDNDSVYFHLPSLDNSTDTIFGISCFKQIPIEKVKKKTSDMTRGAVQKAVCVLSTVPSYGYLQIKMDLVTDAFFEGDFSEVSLLKDAFHHLNGCLPLSYVQHLHDGLSVRDLIVRFRHRALLLFKLILLERKVIFFHSPVQPLCSCVLSLISLFPGVIQKGLYDSTCGYQTKNVVNCVKNNIEETDEKRLKNLEDDQSELNDKKSPIVVEDVIKISNNSNIDNKMVDSLNNCENGNLLVEDANVLDKNINDNNRLKKNNHSEPDNQNNKKEMDDEVHQTNKNDCGGVDEEEVDIFFMDDYFTDLKILENSQLEKNPESFTGETTPLNCDLGFIENLNLDNYGLPLEIFTQGNLCLPYVSISYLDFLSGENVQGFVAGAANVLFKQKRHLADVLIELETNKIETHCPELRRQLLLTTEDLRFGEQLIKGLDLNTTENGDEWFRSQFTLYLISLLRTSLLQEGSKEIDHFNNHFVNAWKNTKNYKKWIEKESNEISDINPGHPCAGNLSVTDMRLRLSQVMSSSESGRRLNQAVTTTGKAVGGAIIQAKGAFTHWWSSLTAPESKPVKPVENI</sequence>
<dbReference type="EMBL" id="AAZO01005769">
    <property type="status" value="NOT_ANNOTATED_CDS"/>
    <property type="molecule type" value="Genomic_DNA"/>
</dbReference>
<dbReference type="PANTHER" id="PTHR31017:SF1">
    <property type="entry name" value="LATE SECRETORY PATHWAY PROTEIN AVL9 HOMOLOG"/>
    <property type="match status" value="1"/>
</dbReference>
<dbReference type="EMBL" id="DS235817">
    <property type="protein sequence ID" value="EEB17640.1"/>
    <property type="molecule type" value="Genomic_DNA"/>
</dbReference>
<gene>
    <name evidence="5" type="primary">8239376</name>
    <name evidence="4" type="ORF">Phum_PHUM475830</name>
</gene>
<protein>
    <recommendedName>
        <fullName evidence="3">UDENN domain-containing protein</fullName>
    </recommendedName>
</protein>
<dbReference type="HOGENOM" id="CLU_009066_2_0_1"/>
<evidence type="ECO:0000256" key="1">
    <source>
        <dbReference type="ARBA" id="ARBA00038178"/>
    </source>
</evidence>
<dbReference type="OMA" id="IRTQFRV"/>
<feature type="region of interest" description="Disordered" evidence="2">
    <location>
        <begin position="272"/>
        <end position="305"/>
    </location>
</feature>
<dbReference type="eggNOG" id="KOG3823">
    <property type="taxonomic scope" value="Eukaryota"/>
</dbReference>
<dbReference type="EnsemblMetazoa" id="PHUM475830-RA">
    <property type="protein sequence ID" value="PHUM475830-PA"/>
    <property type="gene ID" value="PHUM475830"/>
</dbReference>
<dbReference type="VEuPathDB" id="VectorBase:PHUM475830"/>
<evidence type="ECO:0000259" key="3">
    <source>
        <dbReference type="PROSITE" id="PS50211"/>
    </source>
</evidence>
<evidence type="ECO:0000313" key="5">
    <source>
        <dbReference type="EnsemblMetazoa" id="PHUM475830-PA"/>
    </source>
</evidence>
<evidence type="ECO:0000313" key="6">
    <source>
        <dbReference type="Proteomes" id="UP000009046"/>
    </source>
</evidence>
<dbReference type="InterPro" id="IPR051731">
    <property type="entry name" value="DENND11/AVL9_GEFs"/>
</dbReference>
<organism>
    <name type="scientific">Pediculus humanus subsp. corporis</name>
    <name type="common">Body louse</name>
    <dbReference type="NCBI Taxonomy" id="121224"/>
    <lineage>
        <taxon>Eukaryota</taxon>
        <taxon>Metazoa</taxon>
        <taxon>Ecdysozoa</taxon>
        <taxon>Arthropoda</taxon>
        <taxon>Hexapoda</taxon>
        <taxon>Insecta</taxon>
        <taxon>Pterygota</taxon>
        <taxon>Neoptera</taxon>
        <taxon>Paraneoptera</taxon>
        <taxon>Psocodea</taxon>
        <taxon>Troctomorpha</taxon>
        <taxon>Phthiraptera</taxon>
        <taxon>Anoplura</taxon>
        <taxon>Pediculidae</taxon>
        <taxon>Pediculus</taxon>
    </lineage>
</organism>
<reference evidence="4" key="2">
    <citation type="submission" date="2007-04" db="EMBL/GenBank/DDBJ databases">
        <title>The genome of the human body louse.</title>
        <authorList>
            <consortium name="The Human Body Louse Genome Consortium"/>
            <person name="Kirkness E."/>
            <person name="Walenz B."/>
            <person name="Hass B."/>
            <person name="Bruggner R."/>
            <person name="Strausberg R."/>
        </authorList>
    </citation>
    <scope>NUCLEOTIDE SEQUENCE</scope>
    <source>
        <strain evidence="4">USDA</strain>
    </source>
</reference>
<dbReference type="InterPro" id="IPR018307">
    <property type="entry name" value="ABL9/DENND6_dom"/>
</dbReference>
<keyword evidence="6" id="KW-1185">Reference proteome</keyword>
<accession>E0VW84</accession>
<dbReference type="FunCoup" id="E0VW84">
    <property type="interactions" value="1392"/>
</dbReference>
<dbReference type="InParanoid" id="E0VW84"/>
<evidence type="ECO:0000256" key="2">
    <source>
        <dbReference type="SAM" id="MobiDB-lite"/>
    </source>
</evidence>
<dbReference type="GeneID" id="8239376"/>
<dbReference type="InterPro" id="IPR037516">
    <property type="entry name" value="Tripartite_DENN"/>
</dbReference>
<evidence type="ECO:0000313" key="4">
    <source>
        <dbReference type="EMBL" id="EEB17640.1"/>
    </source>
</evidence>
<feature type="domain" description="UDENN" evidence="3">
    <location>
        <begin position="1"/>
        <end position="381"/>
    </location>
</feature>
<dbReference type="CTD" id="8239376"/>